<dbReference type="EMBL" id="CH473970">
    <property type="protein sequence ID" value="EDM09054.1"/>
    <property type="molecule type" value="Genomic_DNA"/>
</dbReference>
<dbReference type="AlphaFoldDB" id="A6IW18"/>
<gene>
    <name evidence="1" type="ORF">rCG_43002</name>
</gene>
<name>A6IW18_RAT</name>
<sequence>MTHEERGVVRPRTSGVGVSVVQRERHSRAAQVMVARQQKAG</sequence>
<evidence type="ECO:0000313" key="1">
    <source>
        <dbReference type="EMBL" id="EDM09054.1"/>
    </source>
</evidence>
<accession>A6IW18</accession>
<proteinExistence type="predicted"/>
<evidence type="ECO:0000313" key="2">
    <source>
        <dbReference type="Proteomes" id="UP000234681"/>
    </source>
</evidence>
<dbReference type="Proteomes" id="UP000234681">
    <property type="component" value="Chromosome 16"/>
</dbReference>
<organism evidence="1 2">
    <name type="scientific">Rattus norvegicus</name>
    <name type="common">Rat</name>
    <dbReference type="NCBI Taxonomy" id="10116"/>
    <lineage>
        <taxon>Eukaryota</taxon>
        <taxon>Metazoa</taxon>
        <taxon>Chordata</taxon>
        <taxon>Craniata</taxon>
        <taxon>Vertebrata</taxon>
        <taxon>Euteleostomi</taxon>
        <taxon>Mammalia</taxon>
        <taxon>Eutheria</taxon>
        <taxon>Euarchontoglires</taxon>
        <taxon>Glires</taxon>
        <taxon>Rodentia</taxon>
        <taxon>Myomorpha</taxon>
        <taxon>Muroidea</taxon>
        <taxon>Muridae</taxon>
        <taxon>Murinae</taxon>
        <taxon>Rattus</taxon>
    </lineage>
</organism>
<protein>
    <submittedName>
        <fullName evidence="1">RCG43002</fullName>
    </submittedName>
</protein>
<reference evidence="1 2" key="1">
    <citation type="submission" date="2005-09" db="EMBL/GenBank/DDBJ databases">
        <authorList>
            <person name="Mural R.J."/>
            <person name="Li P.W."/>
            <person name="Adams M.D."/>
            <person name="Amanatides P.G."/>
            <person name="Baden-Tillson H."/>
            <person name="Barnstead M."/>
            <person name="Chin S.H."/>
            <person name="Dew I."/>
            <person name="Evans C.A."/>
            <person name="Ferriera S."/>
            <person name="Flanigan M."/>
            <person name="Fosler C."/>
            <person name="Glodek A."/>
            <person name="Gu Z."/>
            <person name="Holt R.A."/>
            <person name="Jennings D."/>
            <person name="Kraft C.L."/>
            <person name="Lu F."/>
            <person name="Nguyen T."/>
            <person name="Nusskern D.R."/>
            <person name="Pfannkoch C.M."/>
            <person name="Sitter C."/>
            <person name="Sutton G.G."/>
            <person name="Venter J.C."/>
            <person name="Wang Z."/>
            <person name="Woodage T."/>
            <person name="Zheng X.H."/>
            <person name="Zhong F."/>
        </authorList>
    </citation>
    <scope>NUCLEOTIDE SEQUENCE [LARGE SCALE GENOMIC DNA]</scope>
    <source>
        <strain>BN</strain>
        <strain evidence="2">Sprague-Dawley</strain>
    </source>
</reference>